<name>H3NQE5_9FIRM</name>
<gene>
    <name evidence="2" type="ORF">HMPREF9709_01556</name>
</gene>
<dbReference type="Proteomes" id="UP000004191">
    <property type="component" value="Unassembled WGS sequence"/>
</dbReference>
<dbReference type="RefSeq" id="WP_005399071.1">
    <property type="nucleotide sequence ID" value="NZ_JH601088.1"/>
</dbReference>
<dbReference type="STRING" id="883114.HMPREF9709_01556"/>
<organism evidence="2 3">
    <name type="scientific">Helcococcus kunzii ATCC 51366</name>
    <dbReference type="NCBI Taxonomy" id="883114"/>
    <lineage>
        <taxon>Bacteria</taxon>
        <taxon>Bacillati</taxon>
        <taxon>Bacillota</taxon>
        <taxon>Tissierellia</taxon>
        <taxon>Tissierellales</taxon>
        <taxon>Peptoniphilaceae</taxon>
        <taxon>Helcococcus</taxon>
    </lineage>
</organism>
<dbReference type="SUPFAM" id="SSF52218">
    <property type="entry name" value="Flavoproteins"/>
    <property type="match status" value="1"/>
</dbReference>
<dbReference type="EMBL" id="AGEI01000028">
    <property type="protein sequence ID" value="EHR32625.1"/>
    <property type="molecule type" value="Genomic_DNA"/>
</dbReference>
<dbReference type="Gene3D" id="3.40.50.360">
    <property type="match status" value="1"/>
</dbReference>
<sequence length="203" mass="23058">MRKIIGLVGTNSIKSTNRQLLQFIQKHFDDKAEIELLEIKDLPMFNKPKEMKIPNLAKEMARKIEEADGVIISTPEYDHASPAVLMNAIAWLSYGIYPFLNKPVVITGASYGTLGTSRAQSQLARILNAPEVRARIMPGNEFLLSHSLEAFDENGNIKNEKQVKSLEQIFDDFLLFIDFTEQLVEAKKKAEKEAKNFSWEKSK</sequence>
<reference evidence="2 3" key="1">
    <citation type="submission" date="2012-01" db="EMBL/GenBank/DDBJ databases">
        <title>The Genome Sequence of Helcococcus kunzii ATCC 51366.</title>
        <authorList>
            <consortium name="The Broad Institute Genome Sequencing Platform"/>
            <person name="Earl A."/>
            <person name="Ward D."/>
            <person name="Feldgarden M."/>
            <person name="Gevers D."/>
            <person name="Huys G."/>
            <person name="Young S.K."/>
            <person name="Zeng Q."/>
            <person name="Gargeya S."/>
            <person name="Fitzgerald M."/>
            <person name="Haas B."/>
            <person name="Abouelleil A."/>
            <person name="Alvarado L."/>
            <person name="Arachchi H.M."/>
            <person name="Berlin A."/>
            <person name="Chapman S.B."/>
            <person name="Gearin G."/>
            <person name="Goldberg J."/>
            <person name="Griggs A."/>
            <person name="Gujja S."/>
            <person name="Hansen M."/>
            <person name="Heiman D."/>
            <person name="Howarth C."/>
            <person name="Larimer J."/>
            <person name="Lui A."/>
            <person name="MacDonald P.J.P."/>
            <person name="McCowen C."/>
            <person name="Montmayeur A."/>
            <person name="Murphy C."/>
            <person name="Neiman D."/>
            <person name="Pearson M."/>
            <person name="Priest M."/>
            <person name="Roberts A."/>
            <person name="Saif S."/>
            <person name="Shea T."/>
            <person name="Sisk P."/>
            <person name="Stolte C."/>
            <person name="Sykes S."/>
            <person name="Wortman J."/>
            <person name="Nusbaum C."/>
            <person name="Birren B."/>
        </authorList>
    </citation>
    <scope>NUCLEOTIDE SEQUENCE [LARGE SCALE GENOMIC DNA]</scope>
    <source>
        <strain evidence="2 3">ATCC 51366</strain>
    </source>
</reference>
<evidence type="ECO:0000313" key="3">
    <source>
        <dbReference type="Proteomes" id="UP000004191"/>
    </source>
</evidence>
<dbReference type="InterPro" id="IPR050712">
    <property type="entry name" value="NAD(P)H-dep_reductase"/>
</dbReference>
<dbReference type="AlphaFoldDB" id="H3NQE5"/>
<dbReference type="OrthoDB" id="9806724at2"/>
<dbReference type="PANTHER" id="PTHR30543:SF21">
    <property type="entry name" value="NAD(P)H-DEPENDENT FMN REDUCTASE LOT6"/>
    <property type="match status" value="1"/>
</dbReference>
<dbReference type="GeneID" id="96999502"/>
<dbReference type="GO" id="GO:0005829">
    <property type="term" value="C:cytosol"/>
    <property type="evidence" value="ECO:0007669"/>
    <property type="project" value="TreeGrafter"/>
</dbReference>
<proteinExistence type="predicted"/>
<dbReference type="PANTHER" id="PTHR30543">
    <property type="entry name" value="CHROMATE REDUCTASE"/>
    <property type="match status" value="1"/>
</dbReference>
<dbReference type="InterPro" id="IPR029039">
    <property type="entry name" value="Flavoprotein-like_sf"/>
</dbReference>
<protein>
    <recommendedName>
        <fullName evidence="1">NADPH-dependent FMN reductase-like domain-containing protein</fullName>
    </recommendedName>
</protein>
<dbReference type="Pfam" id="PF03358">
    <property type="entry name" value="FMN_red"/>
    <property type="match status" value="1"/>
</dbReference>
<dbReference type="GO" id="GO:0010181">
    <property type="term" value="F:FMN binding"/>
    <property type="evidence" value="ECO:0007669"/>
    <property type="project" value="TreeGrafter"/>
</dbReference>
<dbReference type="eggNOG" id="COG0431">
    <property type="taxonomic scope" value="Bacteria"/>
</dbReference>
<dbReference type="InterPro" id="IPR005025">
    <property type="entry name" value="FMN_Rdtase-like_dom"/>
</dbReference>
<dbReference type="GO" id="GO:0016491">
    <property type="term" value="F:oxidoreductase activity"/>
    <property type="evidence" value="ECO:0007669"/>
    <property type="project" value="InterPro"/>
</dbReference>
<dbReference type="PATRIC" id="fig|883114.3.peg.1554"/>
<keyword evidence="3" id="KW-1185">Reference proteome</keyword>
<evidence type="ECO:0000313" key="2">
    <source>
        <dbReference type="EMBL" id="EHR32625.1"/>
    </source>
</evidence>
<comment type="caution">
    <text evidence="2">The sequence shown here is derived from an EMBL/GenBank/DDBJ whole genome shotgun (WGS) entry which is preliminary data.</text>
</comment>
<evidence type="ECO:0000259" key="1">
    <source>
        <dbReference type="Pfam" id="PF03358"/>
    </source>
</evidence>
<accession>H3NQE5</accession>
<feature type="domain" description="NADPH-dependent FMN reductase-like" evidence="1">
    <location>
        <begin position="3"/>
        <end position="147"/>
    </location>
</feature>
<dbReference type="HOGENOM" id="CLU_055322_4_0_9"/>